<dbReference type="EMBL" id="AP022642">
    <property type="protein sequence ID" value="BCA27796.1"/>
    <property type="molecule type" value="Genomic_DNA"/>
</dbReference>
<organism evidence="2 5">
    <name type="scientific">Metapseudomonas otitidis</name>
    <dbReference type="NCBI Taxonomy" id="319939"/>
    <lineage>
        <taxon>Bacteria</taxon>
        <taxon>Pseudomonadati</taxon>
        <taxon>Pseudomonadota</taxon>
        <taxon>Gammaproteobacteria</taxon>
        <taxon>Pseudomonadales</taxon>
        <taxon>Pseudomonadaceae</taxon>
        <taxon>Metapseudomonas</taxon>
    </lineage>
</organism>
<name>A0A1I0TEC3_9GAMM</name>
<evidence type="ECO:0000313" key="4">
    <source>
        <dbReference type="Proteomes" id="UP000501237"/>
    </source>
</evidence>
<keyword evidence="1" id="KW-1133">Transmembrane helix</keyword>
<protein>
    <submittedName>
        <fullName evidence="2">Uncharacterized protein</fullName>
    </submittedName>
</protein>
<feature type="transmembrane region" description="Helical" evidence="1">
    <location>
        <begin position="47"/>
        <end position="72"/>
    </location>
</feature>
<dbReference type="STRING" id="319939.SAMN05216263_104103"/>
<feature type="transmembrane region" description="Helical" evidence="1">
    <location>
        <begin position="14"/>
        <end position="35"/>
    </location>
</feature>
<reference evidence="3 4" key="2">
    <citation type="journal article" date="2020" name="Microbiol. Resour. Announc.">
        <title>Complete genome sequence of Pseudomonas otitidis strain MrB4, isolated from Lake Biwa in Japan.</title>
        <authorList>
            <person name="Miyazaki K."/>
            <person name="Hase E."/>
            <person name="Maruya T."/>
        </authorList>
    </citation>
    <scope>NUCLEOTIDE SEQUENCE [LARGE SCALE GENOMIC DNA]</scope>
    <source>
        <strain evidence="3 4">MrB4</strain>
    </source>
</reference>
<evidence type="ECO:0000313" key="2">
    <source>
        <dbReference type="EMBL" id="BBT17759.1"/>
    </source>
</evidence>
<reference evidence="2 5" key="1">
    <citation type="submission" date="2019-12" db="EMBL/GenBank/DDBJ databases">
        <title>complete genome sequences of Pseudomonas otitidis str. WP8-S17-CRE-03 isolated from wastewater treatment plant effluent.</title>
        <authorList>
            <person name="Sekizuka T."/>
            <person name="Itokawa K."/>
            <person name="Yatsu K."/>
            <person name="Inamine Y."/>
            <person name="Kuroda M."/>
        </authorList>
    </citation>
    <scope>NUCLEOTIDE SEQUENCE [LARGE SCALE GENOMIC DNA]</scope>
    <source>
        <strain evidence="2 5">WP8-S17-CRE-03</strain>
    </source>
</reference>
<dbReference type="EMBL" id="AP022213">
    <property type="protein sequence ID" value="BBT17759.1"/>
    <property type="molecule type" value="Genomic_DNA"/>
</dbReference>
<keyword evidence="1" id="KW-0812">Transmembrane</keyword>
<accession>A0A1I0TEC3</accession>
<gene>
    <name evidence="3" type="ORF">PtoMrB4_17730</name>
    <name evidence="2" type="ORF">WP8S17C03_38080</name>
</gene>
<dbReference type="Proteomes" id="UP000515591">
    <property type="component" value="Chromosome"/>
</dbReference>
<dbReference type="GeneID" id="57396988"/>
<sequence length="116" mass="12726">MSESILSHALTMQVLGYIGLVPLIIAWLAGIALSVRYWRERPRAARFCLASMGVMLAWTLLQQVLYLTVYLWAEDMEAARVSVVFSGISAIGGLVHTLGFGLLLVAVFTGREAARE</sequence>
<dbReference type="Proteomes" id="UP000501237">
    <property type="component" value="Chromosome"/>
</dbReference>
<dbReference type="RefSeq" id="WP_044404913.1">
    <property type="nucleotide sequence ID" value="NZ_AP022213.1"/>
</dbReference>
<keyword evidence="1" id="KW-0472">Membrane</keyword>
<evidence type="ECO:0000313" key="3">
    <source>
        <dbReference type="EMBL" id="BCA27796.1"/>
    </source>
</evidence>
<evidence type="ECO:0000313" key="5">
    <source>
        <dbReference type="Proteomes" id="UP000515591"/>
    </source>
</evidence>
<evidence type="ECO:0000256" key="1">
    <source>
        <dbReference type="SAM" id="Phobius"/>
    </source>
</evidence>
<proteinExistence type="predicted"/>
<dbReference type="AlphaFoldDB" id="A0A1I0TEC3"/>
<feature type="transmembrane region" description="Helical" evidence="1">
    <location>
        <begin position="84"/>
        <end position="108"/>
    </location>
</feature>
<dbReference type="KEGG" id="poj:PtoMrB4_17730"/>